<evidence type="ECO:0000256" key="5">
    <source>
        <dbReference type="PIRNR" id="PIRNR005096"/>
    </source>
</evidence>
<feature type="binding site" evidence="8">
    <location>
        <begin position="231"/>
        <end position="233"/>
    </location>
    <ligand>
        <name>beta-D-galactose</name>
        <dbReference type="ChEBI" id="CHEBI:27667"/>
    </ligand>
</feature>
<dbReference type="Gene3D" id="2.70.98.10">
    <property type="match status" value="1"/>
</dbReference>
<accession>A0A506URK8</accession>
<dbReference type="AlphaFoldDB" id="A0A506URK8"/>
<dbReference type="SUPFAM" id="SSF74650">
    <property type="entry name" value="Galactose mutarotase-like"/>
    <property type="match status" value="1"/>
</dbReference>
<comment type="catalytic activity">
    <reaction evidence="5">
        <text>alpha-D-glucose = beta-D-glucose</text>
        <dbReference type="Rhea" id="RHEA:10264"/>
        <dbReference type="ChEBI" id="CHEBI:15903"/>
        <dbReference type="ChEBI" id="CHEBI:17925"/>
        <dbReference type="EC" id="5.1.3.3"/>
    </reaction>
</comment>
<dbReference type="EMBL" id="SORZ01000001">
    <property type="protein sequence ID" value="TPW35987.1"/>
    <property type="molecule type" value="Genomic_DNA"/>
</dbReference>
<keyword evidence="11" id="KW-1185">Reference proteome</keyword>
<dbReference type="RefSeq" id="WP_165600351.1">
    <property type="nucleotide sequence ID" value="NZ_SORZ01000001.1"/>
</dbReference>
<feature type="active site" description="Proton acceptor" evidence="6">
    <location>
        <position position="371"/>
    </location>
</feature>
<dbReference type="GO" id="GO:0033499">
    <property type="term" value="P:galactose catabolic process via UDP-galactose, Leloir pathway"/>
    <property type="evidence" value="ECO:0007669"/>
    <property type="project" value="TreeGrafter"/>
</dbReference>
<evidence type="ECO:0000256" key="3">
    <source>
        <dbReference type="ARBA" id="ARBA00023235"/>
    </source>
</evidence>
<feature type="active site" description="Proton donor" evidence="6">
    <location>
        <position position="231"/>
    </location>
</feature>
<dbReference type="InterPro" id="IPR008183">
    <property type="entry name" value="Aldose_1/G6P_1-epimerase"/>
</dbReference>
<dbReference type="Pfam" id="PF01263">
    <property type="entry name" value="Aldose_epim"/>
    <property type="match status" value="1"/>
</dbReference>
<evidence type="ECO:0000256" key="8">
    <source>
        <dbReference type="PIRSR" id="PIRSR005096-3"/>
    </source>
</evidence>
<dbReference type="GO" id="GO:0006006">
    <property type="term" value="P:glucose metabolic process"/>
    <property type="evidence" value="ECO:0007669"/>
    <property type="project" value="TreeGrafter"/>
</dbReference>
<dbReference type="PANTHER" id="PTHR10091:SF0">
    <property type="entry name" value="GALACTOSE MUTAROTASE"/>
    <property type="match status" value="1"/>
</dbReference>
<dbReference type="UniPathway" id="UPA00242"/>
<reference evidence="10 11" key="1">
    <citation type="submission" date="2019-03" db="EMBL/GenBank/DDBJ databases">
        <title>The complete genome sequence of Neokomagataea sp. Jb2 NBRC113641.</title>
        <authorList>
            <person name="Chua K.-O."/>
            <person name="Chan K.-G."/>
            <person name="See-Too W.-S."/>
        </authorList>
    </citation>
    <scope>NUCLEOTIDE SEQUENCE [LARGE SCALE GENOMIC DNA]</scope>
    <source>
        <strain evidence="10 11">Jb2</strain>
    </source>
</reference>
<comment type="pathway">
    <text evidence="1 5">Carbohydrate metabolism; hexose metabolism.</text>
</comment>
<dbReference type="InterPro" id="IPR014718">
    <property type="entry name" value="GH-type_carb-bd"/>
</dbReference>
<proteinExistence type="inferred from homology"/>
<dbReference type="InterPro" id="IPR047215">
    <property type="entry name" value="Galactose_mutarotase-like"/>
</dbReference>
<evidence type="ECO:0000256" key="6">
    <source>
        <dbReference type="PIRSR" id="PIRSR005096-1"/>
    </source>
</evidence>
<name>A0A506URK8_9PROT</name>
<evidence type="ECO:0000256" key="9">
    <source>
        <dbReference type="SAM" id="SignalP"/>
    </source>
</evidence>
<feature type="binding site" evidence="8">
    <location>
        <begin position="130"/>
        <end position="131"/>
    </location>
    <ligand>
        <name>beta-D-galactose</name>
        <dbReference type="ChEBI" id="CHEBI:27667"/>
    </ligand>
</feature>
<organism evidence="10 11">
    <name type="scientific">Oecophyllibacter saccharovorans</name>
    <dbReference type="NCBI Taxonomy" id="2558360"/>
    <lineage>
        <taxon>Bacteria</taxon>
        <taxon>Pseudomonadati</taxon>
        <taxon>Pseudomonadota</taxon>
        <taxon>Alphaproteobacteria</taxon>
        <taxon>Acetobacterales</taxon>
        <taxon>Acetobacteraceae</taxon>
        <taxon>Oecophyllibacter</taxon>
    </lineage>
</organism>
<dbReference type="InterPro" id="IPR015443">
    <property type="entry name" value="Aldose_1-epimerase"/>
</dbReference>
<gene>
    <name evidence="10" type="ORF">E3202_03485</name>
</gene>
<dbReference type="CDD" id="cd09019">
    <property type="entry name" value="galactose_mutarotase_like"/>
    <property type="match status" value="1"/>
</dbReference>
<dbReference type="NCBIfam" id="NF008277">
    <property type="entry name" value="PRK11055.1"/>
    <property type="match status" value="1"/>
</dbReference>
<dbReference type="GO" id="GO:0030246">
    <property type="term" value="F:carbohydrate binding"/>
    <property type="evidence" value="ECO:0007669"/>
    <property type="project" value="InterPro"/>
</dbReference>
<dbReference type="PIRSF" id="PIRSF005096">
    <property type="entry name" value="GALM"/>
    <property type="match status" value="1"/>
</dbReference>
<evidence type="ECO:0000313" key="11">
    <source>
        <dbReference type="Proteomes" id="UP000315037"/>
    </source>
</evidence>
<dbReference type="Proteomes" id="UP000315037">
    <property type="component" value="Unassembled WGS sequence"/>
</dbReference>
<keyword evidence="3 5" id="KW-0413">Isomerase</keyword>
<feature type="chain" id="PRO_5021411729" description="Aldose 1-epimerase" evidence="9">
    <location>
        <begin position="46"/>
        <end position="407"/>
    </location>
</feature>
<feature type="binding site" evidence="7">
    <location>
        <position position="303"/>
    </location>
    <ligand>
        <name>beta-D-galactose</name>
        <dbReference type="ChEBI" id="CHEBI:27667"/>
    </ligand>
</feature>
<keyword evidence="4 5" id="KW-0119">Carbohydrate metabolism</keyword>
<evidence type="ECO:0000256" key="7">
    <source>
        <dbReference type="PIRSR" id="PIRSR005096-2"/>
    </source>
</evidence>
<comment type="caution">
    <text evidence="10">The sequence shown here is derived from an EMBL/GenBank/DDBJ whole genome shotgun (WGS) entry which is preliminary data.</text>
</comment>
<dbReference type="PANTHER" id="PTHR10091">
    <property type="entry name" value="ALDOSE-1-EPIMERASE"/>
    <property type="match status" value="1"/>
</dbReference>
<comment type="similarity">
    <text evidence="2 5">Belongs to the aldose epimerase family.</text>
</comment>
<evidence type="ECO:0000313" key="10">
    <source>
        <dbReference type="EMBL" id="TPW35987.1"/>
    </source>
</evidence>
<evidence type="ECO:0000256" key="1">
    <source>
        <dbReference type="ARBA" id="ARBA00005028"/>
    </source>
</evidence>
<dbReference type="EC" id="5.1.3.3" evidence="5"/>
<feature type="signal peptide" evidence="9">
    <location>
        <begin position="1"/>
        <end position="45"/>
    </location>
</feature>
<protein>
    <recommendedName>
        <fullName evidence="5">Aldose 1-epimerase</fullName>
        <ecNumber evidence="5">5.1.3.3</ecNumber>
    </recommendedName>
</protein>
<keyword evidence="9" id="KW-0732">Signal</keyword>
<dbReference type="GO" id="GO:0004034">
    <property type="term" value="F:aldose 1-epimerase activity"/>
    <property type="evidence" value="ECO:0007669"/>
    <property type="project" value="UniProtKB-EC"/>
</dbReference>
<dbReference type="InterPro" id="IPR011013">
    <property type="entry name" value="Gal_mutarotase_sf_dom"/>
</dbReference>
<sequence length="407" mass="44264">MSSISNTLPARRLLSPLLSRKGRHVAGLLCASALSLAVVGGSAMAAPEPTATVTDWGKMPDGQTVQMITLHNDHGVTARILTYGATIQSVDTPDRAGKEQDIALGFPNLQDYLKYNDDAFFGAVLGRVANRIAGGSFQLEGKTYHLPTNQAPNTLHGGPVSFKDKLWTIAGVGHDANGAWVTLRLVSPDGDQGFPGELTTLATYKLNNDDDLSLNFKATTNAPTIVNLATHNYWNLNGEGSGSDEPEILQIFANRYIPTNDLSIPTGKLAPVEGTSFDFRQPHRVGERLRSPDPQMSVPRGYDKCWVIDGPYGNGHKVRLAAKLIDPRSGRVMEVLTNLPGMQFYTTNNILGNYVGPSGRTYRQTDALAFEPEFFPDSPNQPAFPSIELKPGQTYDFTTVFHFSTEK</sequence>
<evidence type="ECO:0000256" key="2">
    <source>
        <dbReference type="ARBA" id="ARBA00006206"/>
    </source>
</evidence>
<evidence type="ECO:0000256" key="4">
    <source>
        <dbReference type="ARBA" id="ARBA00023277"/>
    </source>
</evidence>